<evidence type="ECO:0000256" key="1">
    <source>
        <dbReference type="SAM" id="MobiDB-lite"/>
    </source>
</evidence>
<sequence length="145" mass="15774">MIEFATGLVPLFRREPVRKAQAVRPPRPPAPEPAPAEVPEPVEVTRPEPPAAARPAASVVDGRALRRHRRSFLADPRPELLSVRMKLADAAFMAEVCLVASCRRARSCRGVGGCVCLADHKARLQPVLALVKARAAEMGPEEMEE</sequence>
<comment type="caution">
    <text evidence="2">The sequence shown here is derived from an EMBL/GenBank/DDBJ whole genome shotgun (WGS) entry which is preliminary data.</text>
</comment>
<accession>A0A4Q0MKD1</accession>
<reference evidence="2 3" key="1">
    <citation type="submission" date="2018-12" db="EMBL/GenBank/DDBJ databases">
        <title>bacterium Hansschlegelia zhihuaiae S113.</title>
        <authorList>
            <person name="He J."/>
        </authorList>
    </citation>
    <scope>NUCLEOTIDE SEQUENCE [LARGE SCALE GENOMIC DNA]</scope>
    <source>
        <strain evidence="2 3">S 113</strain>
    </source>
</reference>
<organism evidence="2 3">
    <name type="scientific">Hansschlegelia zhihuaiae</name>
    <dbReference type="NCBI Taxonomy" id="405005"/>
    <lineage>
        <taxon>Bacteria</taxon>
        <taxon>Pseudomonadati</taxon>
        <taxon>Pseudomonadota</taxon>
        <taxon>Alphaproteobacteria</taxon>
        <taxon>Hyphomicrobiales</taxon>
        <taxon>Methylopilaceae</taxon>
        <taxon>Hansschlegelia</taxon>
    </lineage>
</organism>
<dbReference type="AlphaFoldDB" id="A0A4Q0MKD1"/>
<dbReference type="RefSeq" id="WP_128777370.1">
    <property type="nucleotide sequence ID" value="NZ_RYFI01000008.1"/>
</dbReference>
<dbReference type="EMBL" id="RYFI01000008">
    <property type="protein sequence ID" value="RXF73539.1"/>
    <property type="molecule type" value="Genomic_DNA"/>
</dbReference>
<proteinExistence type="predicted"/>
<keyword evidence="3" id="KW-1185">Reference proteome</keyword>
<dbReference type="Proteomes" id="UP000289708">
    <property type="component" value="Unassembled WGS sequence"/>
</dbReference>
<protein>
    <submittedName>
        <fullName evidence="2">Uncharacterized protein</fullName>
    </submittedName>
</protein>
<gene>
    <name evidence="2" type="ORF">EK403_10120</name>
</gene>
<feature type="region of interest" description="Disordered" evidence="1">
    <location>
        <begin position="16"/>
        <end position="60"/>
    </location>
</feature>
<name>A0A4Q0MKD1_9HYPH</name>
<evidence type="ECO:0000313" key="3">
    <source>
        <dbReference type="Proteomes" id="UP000289708"/>
    </source>
</evidence>
<feature type="compositionally biased region" description="Pro residues" evidence="1">
    <location>
        <begin position="25"/>
        <end position="38"/>
    </location>
</feature>
<evidence type="ECO:0000313" key="2">
    <source>
        <dbReference type="EMBL" id="RXF73539.1"/>
    </source>
</evidence>